<reference evidence="6" key="1">
    <citation type="submission" date="2021-01" db="UniProtKB">
        <authorList>
            <consortium name="EnsemblMetazoa"/>
        </authorList>
    </citation>
    <scope>IDENTIFICATION</scope>
</reference>
<feature type="region of interest" description="Disordered" evidence="4">
    <location>
        <begin position="65"/>
        <end position="94"/>
    </location>
</feature>
<dbReference type="PANTHER" id="PTHR11142">
    <property type="entry name" value="PSEUDOURIDYLATE SYNTHASE"/>
    <property type="match status" value="1"/>
</dbReference>
<dbReference type="Pfam" id="PF01416">
    <property type="entry name" value="PseudoU_synth_1"/>
    <property type="match status" value="1"/>
</dbReference>
<dbReference type="FunFam" id="3.30.70.580:FF:000007">
    <property type="entry name" value="tRNA pseudouridine synthase"/>
    <property type="match status" value="1"/>
</dbReference>
<dbReference type="EnsemblMetazoa" id="XM_022805013">
    <property type="protein sequence ID" value="XP_022660748"/>
    <property type="gene ID" value="LOC111250178"/>
</dbReference>
<evidence type="ECO:0000256" key="4">
    <source>
        <dbReference type="SAM" id="MobiDB-lite"/>
    </source>
</evidence>
<dbReference type="NCBIfam" id="TIGR00071">
    <property type="entry name" value="hisT_truA"/>
    <property type="match status" value="1"/>
</dbReference>
<dbReference type="KEGG" id="vde:111250178"/>
<dbReference type="EnsemblMetazoa" id="XM_022805010">
    <property type="protein sequence ID" value="XP_022660745"/>
    <property type="gene ID" value="LOC111250178"/>
</dbReference>
<dbReference type="RefSeq" id="XP_022660748.1">
    <property type="nucleotide sequence ID" value="XM_022805013.1"/>
</dbReference>
<protein>
    <recommendedName>
        <fullName evidence="5">Pseudouridine synthase I TruA alpha/beta domain-containing protein</fullName>
    </recommendedName>
</protein>
<dbReference type="GO" id="GO:0005634">
    <property type="term" value="C:nucleus"/>
    <property type="evidence" value="ECO:0007669"/>
    <property type="project" value="TreeGrafter"/>
</dbReference>
<feature type="compositionally biased region" description="Basic and acidic residues" evidence="4">
    <location>
        <begin position="485"/>
        <end position="496"/>
    </location>
</feature>
<dbReference type="GO" id="GO:1990481">
    <property type="term" value="P:mRNA pseudouridine synthesis"/>
    <property type="evidence" value="ECO:0007669"/>
    <property type="project" value="TreeGrafter"/>
</dbReference>
<dbReference type="Proteomes" id="UP000594260">
    <property type="component" value="Unplaced"/>
</dbReference>
<dbReference type="GeneID" id="111250178"/>
<dbReference type="HAMAP" id="MF_00171">
    <property type="entry name" value="TruA"/>
    <property type="match status" value="1"/>
</dbReference>
<feature type="compositionally biased region" description="Polar residues" evidence="4">
    <location>
        <begin position="1"/>
        <end position="15"/>
    </location>
</feature>
<feature type="region of interest" description="Disordered" evidence="4">
    <location>
        <begin position="1"/>
        <end position="23"/>
    </location>
</feature>
<proteinExistence type="inferred from homology"/>
<dbReference type="PANTHER" id="PTHR11142:SF5">
    <property type="entry name" value="TRNA PSEUDOURIDINE(38_39) SYNTHASE"/>
    <property type="match status" value="1"/>
</dbReference>
<dbReference type="InterPro" id="IPR001406">
    <property type="entry name" value="PsdUridine_synth_TruA"/>
</dbReference>
<dbReference type="Gene3D" id="3.30.70.580">
    <property type="entry name" value="Pseudouridine synthase I, catalytic domain, N-terminal subdomain"/>
    <property type="match status" value="1"/>
</dbReference>
<dbReference type="Gene3D" id="3.30.70.660">
    <property type="entry name" value="Pseudouridine synthase I, catalytic domain, C-terminal subdomain"/>
    <property type="match status" value="1"/>
</dbReference>
<evidence type="ECO:0000259" key="5">
    <source>
        <dbReference type="Pfam" id="PF01416"/>
    </source>
</evidence>
<dbReference type="GO" id="GO:0031119">
    <property type="term" value="P:tRNA pseudouridine synthesis"/>
    <property type="evidence" value="ECO:0007669"/>
    <property type="project" value="TreeGrafter"/>
</dbReference>
<evidence type="ECO:0000256" key="2">
    <source>
        <dbReference type="ARBA" id="ARBA00022694"/>
    </source>
</evidence>
<evidence type="ECO:0000256" key="3">
    <source>
        <dbReference type="ARBA" id="ARBA00023235"/>
    </source>
</evidence>
<feature type="region of interest" description="Disordered" evidence="4">
    <location>
        <begin position="480"/>
        <end position="502"/>
    </location>
</feature>
<dbReference type="RefSeq" id="XP_022660747.1">
    <property type="nucleotide sequence ID" value="XM_022805012.1"/>
</dbReference>
<evidence type="ECO:0000313" key="6">
    <source>
        <dbReference type="EnsemblMetazoa" id="XP_022660745"/>
    </source>
</evidence>
<feature type="domain" description="Pseudouridine synthase I TruA alpha/beta" evidence="5">
    <location>
        <begin position="257"/>
        <end position="370"/>
    </location>
</feature>
<keyword evidence="2" id="KW-0819">tRNA processing</keyword>
<accession>A0A7M7K5G1</accession>
<evidence type="ECO:0000256" key="1">
    <source>
        <dbReference type="ARBA" id="ARBA00009375"/>
    </source>
</evidence>
<dbReference type="InParanoid" id="A0A7M7K5G1"/>
<keyword evidence="3" id="KW-0413">Isomerase</keyword>
<dbReference type="InterPro" id="IPR020095">
    <property type="entry name" value="PsdUridine_synth_TruA_C"/>
</dbReference>
<dbReference type="InterPro" id="IPR041707">
    <property type="entry name" value="Pus3-like"/>
</dbReference>
<dbReference type="RefSeq" id="XP_022660745.1">
    <property type="nucleotide sequence ID" value="XM_022805010.1"/>
</dbReference>
<dbReference type="FunCoup" id="A0A7M7K5G1">
    <property type="interactions" value="1872"/>
</dbReference>
<dbReference type="GO" id="GO:0009982">
    <property type="term" value="F:pseudouridine synthase activity"/>
    <property type="evidence" value="ECO:0007669"/>
    <property type="project" value="InterPro"/>
</dbReference>
<sequence length="502" mass="57346">MATGYSDENSGSLPSTEDLPGPAATYGANHFELLFSTDVRKLRQLSKEQMVDLLLAQARTLKKRRSGGSDRFQEDQAQDDDADTAGSPNKKTKQEGKFDFSKYKFRHIALKFLYLGWDYQGLCVQEDNEKTIEAILFNALNRTRLIECREKSNYHRCGRTDKGVSAFCQVISLDVRSNLQHGEGLIMPAVYDSNRAKHTNIELDYVAILNRVLPKEIRVIGWAPVEEKFSARFDCKMRMYRYFFPKGQLKINAMREAASYLVGENDFRNFCKMDVGNGVTEFTRRVEKAWIEAPEGSDGDPSTMCCFCIRANAFLWHQIRCIVAVLVLVGEGNESPSIVAELLDVKKHPRKPQYSLASEVPLCLYEAVYDSVKWVHNRGEISKLMDQLQRTWAMLSIKATMISSMLNDLTTLIGYRPTTHADPLLPGVRPRQYKPLLARPKCETLENRIAYFEKKKQKQMEKNQREAKAKLTEMKPIDISESDLDIPHDGQIDLKPKHIPLL</sequence>
<dbReference type="InterPro" id="IPR020094">
    <property type="entry name" value="TruA/RsuA/RluB/E/F_N"/>
</dbReference>
<name>A0A7M7K5G1_VARDE</name>
<dbReference type="InterPro" id="IPR020103">
    <property type="entry name" value="PsdUridine_synth_cat_dom_sf"/>
</dbReference>
<dbReference type="GO" id="GO:0003723">
    <property type="term" value="F:RNA binding"/>
    <property type="evidence" value="ECO:0007669"/>
    <property type="project" value="InterPro"/>
</dbReference>
<dbReference type="OMA" id="YFGWEYN"/>
<dbReference type="AlphaFoldDB" id="A0A7M7K5G1"/>
<evidence type="ECO:0000313" key="7">
    <source>
        <dbReference type="Proteomes" id="UP000594260"/>
    </source>
</evidence>
<dbReference type="SUPFAM" id="SSF55120">
    <property type="entry name" value="Pseudouridine synthase"/>
    <property type="match status" value="1"/>
</dbReference>
<organism evidence="6 7">
    <name type="scientific">Varroa destructor</name>
    <name type="common">Honeybee mite</name>
    <dbReference type="NCBI Taxonomy" id="109461"/>
    <lineage>
        <taxon>Eukaryota</taxon>
        <taxon>Metazoa</taxon>
        <taxon>Ecdysozoa</taxon>
        <taxon>Arthropoda</taxon>
        <taxon>Chelicerata</taxon>
        <taxon>Arachnida</taxon>
        <taxon>Acari</taxon>
        <taxon>Parasitiformes</taxon>
        <taxon>Mesostigmata</taxon>
        <taxon>Gamasina</taxon>
        <taxon>Dermanyssoidea</taxon>
        <taxon>Varroidae</taxon>
        <taxon>Varroa</taxon>
    </lineage>
</organism>
<dbReference type="CDD" id="cd02569">
    <property type="entry name" value="PseudoU_synth_ScPus3"/>
    <property type="match status" value="1"/>
</dbReference>
<comment type="similarity">
    <text evidence="1">Belongs to the tRNA pseudouridine synthase TruA family.</text>
</comment>
<dbReference type="EnsemblMetazoa" id="XM_022805012">
    <property type="protein sequence ID" value="XP_022660747"/>
    <property type="gene ID" value="LOC111250178"/>
</dbReference>
<keyword evidence="7" id="KW-1185">Reference proteome</keyword>
<dbReference type="InterPro" id="IPR020097">
    <property type="entry name" value="PsdUridine_synth_TruA_a/b_dom"/>
</dbReference>
<dbReference type="GO" id="GO:0005737">
    <property type="term" value="C:cytoplasm"/>
    <property type="evidence" value="ECO:0007669"/>
    <property type="project" value="TreeGrafter"/>
</dbReference>
<dbReference type="OrthoDB" id="25767at2759"/>